<keyword evidence="5 6" id="KW-0472">Membrane</keyword>
<organism evidence="7 8">
    <name type="scientific">Nocardia abscessus</name>
    <dbReference type="NCBI Taxonomy" id="120957"/>
    <lineage>
        <taxon>Bacteria</taxon>
        <taxon>Bacillati</taxon>
        <taxon>Actinomycetota</taxon>
        <taxon>Actinomycetes</taxon>
        <taxon>Mycobacteriales</taxon>
        <taxon>Nocardiaceae</taxon>
        <taxon>Nocardia</taxon>
    </lineage>
</organism>
<evidence type="ECO:0000313" key="7">
    <source>
        <dbReference type="EMBL" id="MBF6225555.1"/>
    </source>
</evidence>
<dbReference type="Proteomes" id="UP000807309">
    <property type="component" value="Unassembled WGS sequence"/>
</dbReference>
<evidence type="ECO:0000256" key="1">
    <source>
        <dbReference type="ARBA" id="ARBA00004651"/>
    </source>
</evidence>
<protein>
    <submittedName>
        <fullName evidence="7">YihY/virulence factor BrkB family protein</fullName>
    </submittedName>
</protein>
<keyword evidence="4 6" id="KW-1133">Transmembrane helix</keyword>
<feature type="transmembrane region" description="Helical" evidence="6">
    <location>
        <begin position="202"/>
        <end position="225"/>
    </location>
</feature>
<dbReference type="PIRSF" id="PIRSF035875">
    <property type="entry name" value="RNase_BN"/>
    <property type="match status" value="1"/>
</dbReference>
<dbReference type="EMBL" id="JADLRE010000006">
    <property type="protein sequence ID" value="MBF6225555.1"/>
    <property type="molecule type" value="Genomic_DNA"/>
</dbReference>
<dbReference type="InterPro" id="IPR017039">
    <property type="entry name" value="Virul_fac_BrkB"/>
</dbReference>
<feature type="transmembrane region" description="Helical" evidence="6">
    <location>
        <begin position="276"/>
        <end position="299"/>
    </location>
</feature>
<keyword evidence="8" id="KW-1185">Reference proteome</keyword>
<keyword evidence="2" id="KW-1003">Cell membrane</keyword>
<reference evidence="7 8" key="1">
    <citation type="submission" date="2020-10" db="EMBL/GenBank/DDBJ databases">
        <title>Identification of Nocardia species via Next-generation sequencing and recognition of intraspecies genetic diversity.</title>
        <authorList>
            <person name="Li P."/>
            <person name="Li P."/>
            <person name="Lu B."/>
        </authorList>
    </citation>
    <scope>NUCLEOTIDE SEQUENCE [LARGE SCALE GENOMIC DNA]</scope>
    <source>
        <strain evidence="7 8">N-11</strain>
    </source>
</reference>
<comment type="caution">
    <text evidence="7">The sequence shown here is derived from an EMBL/GenBank/DDBJ whole genome shotgun (WGS) entry which is preliminary data.</text>
</comment>
<evidence type="ECO:0000313" key="8">
    <source>
        <dbReference type="Proteomes" id="UP000807309"/>
    </source>
</evidence>
<dbReference type="PANTHER" id="PTHR30213">
    <property type="entry name" value="INNER MEMBRANE PROTEIN YHJD"/>
    <property type="match status" value="1"/>
</dbReference>
<evidence type="ECO:0000256" key="4">
    <source>
        <dbReference type="ARBA" id="ARBA00022989"/>
    </source>
</evidence>
<feature type="transmembrane region" description="Helical" evidence="6">
    <location>
        <begin position="245"/>
        <end position="264"/>
    </location>
</feature>
<feature type="transmembrane region" description="Helical" evidence="6">
    <location>
        <begin position="159"/>
        <end position="181"/>
    </location>
</feature>
<dbReference type="PANTHER" id="PTHR30213:SF0">
    <property type="entry name" value="UPF0761 MEMBRANE PROTEIN YIHY"/>
    <property type="match status" value="1"/>
</dbReference>
<name>A0ABS0C5A0_9NOCA</name>
<feature type="transmembrane region" description="Helical" evidence="6">
    <location>
        <begin position="311"/>
        <end position="333"/>
    </location>
</feature>
<feature type="transmembrane region" description="Helical" evidence="6">
    <location>
        <begin position="96"/>
        <end position="118"/>
    </location>
</feature>
<evidence type="ECO:0000256" key="2">
    <source>
        <dbReference type="ARBA" id="ARBA00022475"/>
    </source>
</evidence>
<dbReference type="NCBIfam" id="TIGR00765">
    <property type="entry name" value="yihY_not_rbn"/>
    <property type="match status" value="1"/>
</dbReference>
<dbReference type="Pfam" id="PF03631">
    <property type="entry name" value="Virul_fac_BrkB"/>
    <property type="match status" value="1"/>
</dbReference>
<keyword evidence="3 6" id="KW-0812">Transmembrane</keyword>
<evidence type="ECO:0000256" key="6">
    <source>
        <dbReference type="SAM" id="Phobius"/>
    </source>
</evidence>
<evidence type="ECO:0000256" key="3">
    <source>
        <dbReference type="ARBA" id="ARBA00022692"/>
    </source>
</evidence>
<comment type="subcellular location">
    <subcellularLocation>
        <location evidence="1">Cell membrane</location>
        <topology evidence="1">Multi-pass membrane protein</topology>
    </subcellularLocation>
</comment>
<sequence>MISCSWSWAPRTALTTPDTSAYQRTALTRRRFRGRYAGYPARAGGVRVAQSAQKNFAARRRLRGPADLPGRSWWGVVKRSVREFQEDNLSDWAACLTYYSVLSLFPGLIVLTAGLGMLGRDDTGALADTIRAIGPGSGTDLLVDAVNDIHEAQAPPGPLALLGLASALWTASAYIGAFMRASNAIYDIEEGRPPWKTVPVRVALTAAVVALLGVCTVGVVISGSLADHVGRWLGLGQVAITVWGIVKWPVMMALISLVFALLYWAAPNVRQPGFRWLTPGSALAVLLWAAASWGFAFYVGHFGSYNRVYGSLGGVVVFLVWLWISNIAVLLGAEVDAELARARSIAHGHPEDAEPYLPPRDDPDE</sequence>
<proteinExistence type="predicted"/>
<evidence type="ECO:0000256" key="5">
    <source>
        <dbReference type="ARBA" id="ARBA00023136"/>
    </source>
</evidence>
<accession>A0ABS0C5A0</accession>
<gene>
    <name evidence="7" type="ORF">IU470_10610</name>
</gene>